<organism evidence="2 3">
    <name type="scientific">Candidatus Adlerbacteria bacterium RIFCSPHIGHO2_02_FULL_52_17</name>
    <dbReference type="NCBI Taxonomy" id="1797240"/>
    <lineage>
        <taxon>Bacteria</taxon>
        <taxon>Candidatus Adleribacteriota</taxon>
    </lineage>
</organism>
<proteinExistence type="predicted"/>
<dbReference type="EMBL" id="MEWU01000036">
    <property type="protein sequence ID" value="OGC82792.1"/>
    <property type="molecule type" value="Genomic_DNA"/>
</dbReference>
<keyword evidence="1" id="KW-0812">Transmembrane</keyword>
<comment type="caution">
    <text evidence="2">The sequence shown here is derived from an EMBL/GenBank/DDBJ whole genome shotgun (WGS) entry which is preliminary data.</text>
</comment>
<sequence>MTLRARGFSAILIILLAGFVAVLGIVAWQQGGLGTITFPAVPTVPEETLTPTDDTDGSIAPYQSGVRGVVMLGPTCPVMQNPPQPGCDDRPYATTVAIYRASDQEHAFAQTESTETGEFEVALPPGDYLVAAGPGNTPLPRCTTQQVTVPAYGYVGIAISCDSGIR</sequence>
<evidence type="ECO:0000313" key="2">
    <source>
        <dbReference type="EMBL" id="OGC82792.1"/>
    </source>
</evidence>
<gene>
    <name evidence="2" type="ORF">A3D68_00240</name>
</gene>
<feature type="transmembrane region" description="Helical" evidence="1">
    <location>
        <begin position="7"/>
        <end position="28"/>
    </location>
</feature>
<name>A0A1F4XM32_9BACT</name>
<evidence type="ECO:0000313" key="3">
    <source>
        <dbReference type="Proteomes" id="UP000177564"/>
    </source>
</evidence>
<reference evidence="2 3" key="1">
    <citation type="journal article" date="2016" name="Nat. Commun.">
        <title>Thousands of microbial genomes shed light on interconnected biogeochemical processes in an aquifer system.</title>
        <authorList>
            <person name="Anantharaman K."/>
            <person name="Brown C.T."/>
            <person name="Hug L.A."/>
            <person name="Sharon I."/>
            <person name="Castelle C.J."/>
            <person name="Probst A.J."/>
            <person name="Thomas B.C."/>
            <person name="Singh A."/>
            <person name="Wilkins M.J."/>
            <person name="Karaoz U."/>
            <person name="Brodie E.L."/>
            <person name="Williams K.H."/>
            <person name="Hubbard S.S."/>
            <person name="Banfield J.F."/>
        </authorList>
    </citation>
    <scope>NUCLEOTIDE SEQUENCE [LARGE SCALE GENOMIC DNA]</scope>
</reference>
<dbReference type="STRING" id="1797240.A3D68_00240"/>
<dbReference type="AlphaFoldDB" id="A0A1F4XM32"/>
<keyword evidence="1" id="KW-1133">Transmembrane helix</keyword>
<protein>
    <recommendedName>
        <fullName evidence="4">Carboxypeptidase regulatory-like domain-containing protein</fullName>
    </recommendedName>
</protein>
<accession>A0A1F4XM32</accession>
<keyword evidence="1" id="KW-0472">Membrane</keyword>
<evidence type="ECO:0000256" key="1">
    <source>
        <dbReference type="SAM" id="Phobius"/>
    </source>
</evidence>
<dbReference type="Proteomes" id="UP000177564">
    <property type="component" value="Unassembled WGS sequence"/>
</dbReference>
<evidence type="ECO:0008006" key="4">
    <source>
        <dbReference type="Google" id="ProtNLM"/>
    </source>
</evidence>